<dbReference type="AlphaFoldDB" id="A0A8H6WPE6"/>
<evidence type="ECO:0000313" key="6">
    <source>
        <dbReference type="EMBL" id="KAF7322248.1"/>
    </source>
</evidence>
<dbReference type="SUPFAM" id="SSF144232">
    <property type="entry name" value="HIT/MYND zinc finger-like"/>
    <property type="match status" value="1"/>
</dbReference>
<evidence type="ECO:0000256" key="2">
    <source>
        <dbReference type="ARBA" id="ARBA00022771"/>
    </source>
</evidence>
<dbReference type="PROSITE" id="PS50865">
    <property type="entry name" value="ZF_MYND_2"/>
    <property type="match status" value="1"/>
</dbReference>
<evidence type="ECO:0000256" key="4">
    <source>
        <dbReference type="PROSITE-ProRule" id="PRU00134"/>
    </source>
</evidence>
<dbReference type="GO" id="GO:0008270">
    <property type="term" value="F:zinc ion binding"/>
    <property type="evidence" value="ECO:0007669"/>
    <property type="project" value="UniProtKB-KW"/>
</dbReference>
<evidence type="ECO:0000256" key="3">
    <source>
        <dbReference type="ARBA" id="ARBA00022833"/>
    </source>
</evidence>
<feature type="domain" description="MYND-type" evidence="5">
    <location>
        <begin position="91"/>
        <end position="116"/>
    </location>
</feature>
<keyword evidence="1" id="KW-0479">Metal-binding</keyword>
<keyword evidence="3" id="KW-0862">Zinc</keyword>
<sequence>MNVSNIETGYVEGIKNPYTKFTLSVPRSSTGTGNTASAANLNQKKHSPADNVFVNSAGDGYGAHATTFGAIADKIPSEARPDQAGSGYAGCSECKIARYCSRECQRSHWKAHKNLCKVLTEDAKKGPKFEADALRNGRGYVSQAALRKWYYDNVDIVNYAVIQCLELYKGVDQSRWRTHAVLFYLKGGKLGTSVTADEMSFSDAEEISFGDPNLPDFTAPLIPAFGAGRRIILLFMLYQERDLMLVEDYPLPGDGEWAGMEKDEMWRMHIRMRKIARKVVHGEQ</sequence>
<dbReference type="InterPro" id="IPR002893">
    <property type="entry name" value="Znf_MYND"/>
</dbReference>
<protein>
    <submittedName>
        <fullName evidence="6">MYND-type domain-containing protein</fullName>
    </submittedName>
</protein>
<dbReference type="Gene3D" id="6.10.140.2220">
    <property type="match status" value="1"/>
</dbReference>
<dbReference type="OrthoDB" id="432970at2759"/>
<dbReference type="Proteomes" id="UP000613580">
    <property type="component" value="Unassembled WGS sequence"/>
</dbReference>
<keyword evidence="2 4" id="KW-0863">Zinc-finger</keyword>
<proteinExistence type="predicted"/>
<accession>A0A8H6WPE6</accession>
<evidence type="ECO:0000259" key="5">
    <source>
        <dbReference type="PROSITE" id="PS50865"/>
    </source>
</evidence>
<gene>
    <name evidence="6" type="ORF">HMN09_00002000</name>
</gene>
<dbReference type="EMBL" id="JACAZE010000001">
    <property type="protein sequence ID" value="KAF7322248.1"/>
    <property type="molecule type" value="Genomic_DNA"/>
</dbReference>
<reference evidence="6" key="1">
    <citation type="submission" date="2020-05" db="EMBL/GenBank/DDBJ databases">
        <title>Mycena genomes resolve the evolution of fungal bioluminescence.</title>
        <authorList>
            <person name="Tsai I.J."/>
        </authorList>
    </citation>
    <scope>NUCLEOTIDE SEQUENCE</scope>
    <source>
        <strain evidence="6">110903Hualien_Pintung</strain>
    </source>
</reference>
<evidence type="ECO:0000256" key="1">
    <source>
        <dbReference type="ARBA" id="ARBA00022723"/>
    </source>
</evidence>
<dbReference type="Pfam" id="PF01753">
    <property type="entry name" value="zf-MYND"/>
    <property type="match status" value="1"/>
</dbReference>
<evidence type="ECO:0000313" key="7">
    <source>
        <dbReference type="Proteomes" id="UP000613580"/>
    </source>
</evidence>
<keyword evidence="7" id="KW-1185">Reference proteome</keyword>
<comment type="caution">
    <text evidence="6">The sequence shown here is derived from an EMBL/GenBank/DDBJ whole genome shotgun (WGS) entry which is preliminary data.</text>
</comment>
<organism evidence="6 7">
    <name type="scientific">Mycena chlorophos</name>
    <name type="common">Agaric fungus</name>
    <name type="synonym">Agaricus chlorophos</name>
    <dbReference type="NCBI Taxonomy" id="658473"/>
    <lineage>
        <taxon>Eukaryota</taxon>
        <taxon>Fungi</taxon>
        <taxon>Dikarya</taxon>
        <taxon>Basidiomycota</taxon>
        <taxon>Agaricomycotina</taxon>
        <taxon>Agaricomycetes</taxon>
        <taxon>Agaricomycetidae</taxon>
        <taxon>Agaricales</taxon>
        <taxon>Marasmiineae</taxon>
        <taxon>Mycenaceae</taxon>
        <taxon>Mycena</taxon>
    </lineage>
</organism>
<name>A0A8H6WPE6_MYCCL</name>